<keyword evidence="19" id="KW-1185">Reference proteome</keyword>
<protein>
    <recommendedName>
        <fullName evidence="3">histidine kinase</fullName>
        <ecNumber evidence="3">2.7.13.3</ecNumber>
    </recommendedName>
</protein>
<dbReference type="HOGENOM" id="CLU_000445_114_15_6"/>
<dbReference type="Gene3D" id="3.30.450.20">
    <property type="entry name" value="PAS domain"/>
    <property type="match status" value="1"/>
</dbReference>
<dbReference type="NCBIfam" id="TIGR00229">
    <property type="entry name" value="sensory_box"/>
    <property type="match status" value="1"/>
</dbReference>
<dbReference type="PRINTS" id="PR00344">
    <property type="entry name" value="BCTRLSENSOR"/>
</dbReference>
<dbReference type="SMART" id="SM00388">
    <property type="entry name" value="HisKA"/>
    <property type="match status" value="1"/>
</dbReference>
<feature type="coiled-coil region" evidence="13">
    <location>
        <begin position="2"/>
        <end position="36"/>
    </location>
</feature>
<dbReference type="GO" id="GO:0005524">
    <property type="term" value="F:ATP binding"/>
    <property type="evidence" value="ECO:0007669"/>
    <property type="project" value="UniProtKB-KW"/>
</dbReference>
<proteinExistence type="predicted"/>
<evidence type="ECO:0000313" key="19">
    <source>
        <dbReference type="Proteomes" id="UP000005744"/>
    </source>
</evidence>
<evidence type="ECO:0000256" key="7">
    <source>
        <dbReference type="ARBA" id="ARBA00022777"/>
    </source>
</evidence>
<evidence type="ECO:0000256" key="5">
    <source>
        <dbReference type="ARBA" id="ARBA00022679"/>
    </source>
</evidence>
<dbReference type="OrthoDB" id="8573350at2"/>
<dbReference type="Pfam" id="PF00989">
    <property type="entry name" value="PAS"/>
    <property type="match status" value="1"/>
</dbReference>
<dbReference type="Gene3D" id="3.30.565.10">
    <property type="entry name" value="Histidine kinase-like ATPase, C-terminal domain"/>
    <property type="match status" value="1"/>
</dbReference>
<dbReference type="Pfam" id="PF02518">
    <property type="entry name" value="HATPase_c"/>
    <property type="match status" value="1"/>
</dbReference>
<evidence type="ECO:0000256" key="4">
    <source>
        <dbReference type="ARBA" id="ARBA00022553"/>
    </source>
</evidence>
<dbReference type="Gene3D" id="3.40.50.2300">
    <property type="match status" value="2"/>
</dbReference>
<dbReference type="AlphaFoldDB" id="I3CD09"/>
<evidence type="ECO:0000259" key="14">
    <source>
        <dbReference type="PROSITE" id="PS50109"/>
    </source>
</evidence>
<dbReference type="SUPFAM" id="SSF47384">
    <property type="entry name" value="Homodimeric domain of signal transducing histidine kinase"/>
    <property type="match status" value="1"/>
</dbReference>
<comment type="catalytic activity">
    <reaction evidence="1">
        <text>ATP + protein L-histidine = ADP + protein N-phospho-L-histidine.</text>
        <dbReference type="EC" id="2.7.13.3"/>
    </reaction>
</comment>
<reference evidence="18 19" key="1">
    <citation type="submission" date="2011-11" db="EMBL/GenBank/DDBJ databases">
        <title>Improved High-Quality Draft sequence of Beggiatoa alba B18lD.</title>
        <authorList>
            <consortium name="US DOE Joint Genome Institute"/>
            <person name="Lucas S."/>
            <person name="Han J."/>
            <person name="Lapidus A."/>
            <person name="Cheng J.-F."/>
            <person name="Goodwin L."/>
            <person name="Pitluck S."/>
            <person name="Peters L."/>
            <person name="Mikhailova N."/>
            <person name="Held B."/>
            <person name="Detter J.C."/>
            <person name="Han C."/>
            <person name="Tapia R."/>
            <person name="Land M."/>
            <person name="Hauser L."/>
            <person name="Kyrpides N."/>
            <person name="Ivanova N."/>
            <person name="Pagani I."/>
            <person name="Samuel K."/>
            <person name="Teske A."/>
            <person name="Mueller J."/>
            <person name="Woyke T."/>
        </authorList>
    </citation>
    <scope>NUCLEOTIDE SEQUENCE [LARGE SCALE GENOMIC DNA]</scope>
    <source>
        <strain evidence="18 19">B18LD</strain>
    </source>
</reference>
<dbReference type="InterPro" id="IPR035965">
    <property type="entry name" value="PAS-like_dom_sf"/>
</dbReference>
<keyword evidence="10" id="KW-0472">Membrane</keyword>
<evidence type="ECO:0000259" key="16">
    <source>
        <dbReference type="PROSITE" id="PS50112"/>
    </source>
</evidence>
<dbReference type="InterPro" id="IPR003661">
    <property type="entry name" value="HisK_dim/P_dom"/>
</dbReference>
<keyword evidence="5" id="KW-0808">Transferase</keyword>
<dbReference type="SMART" id="SM00448">
    <property type="entry name" value="REC"/>
    <property type="match status" value="2"/>
</dbReference>
<dbReference type="GO" id="GO:0000155">
    <property type="term" value="F:phosphorelay sensor kinase activity"/>
    <property type="evidence" value="ECO:0007669"/>
    <property type="project" value="InterPro"/>
</dbReference>
<dbReference type="SUPFAM" id="SSF52172">
    <property type="entry name" value="CheY-like"/>
    <property type="match status" value="2"/>
</dbReference>
<dbReference type="eggNOG" id="COG3706">
    <property type="taxonomic scope" value="Bacteria"/>
</dbReference>
<sequence>MMSSENELILALRQEITELRQQVTKLAQEKLDLEISLETTTDHADVFERQLLDVRNSLETQVTERTHELAENNARLQREVQERKRIEAVQRNSLLFLQTLLNSISNPIFFKNIEGMYLGCNRAFEQCLGLSEAQIVGHTAIDLYSPEIAEEFQQKEVELFAHDEGKLSYETVIHFADGEAHNVLLNQTTFRSTDGVVAGLVGIIIDITAHKRAEEALRIAKEAAEEANKAKSAFLANMSHELRTPLNAIIGYSEILQEDMPDLGCEELVPDVQKIYAAGKHLLGLINDVLDISKIEAGKMDVYTETFDLTLVISEVVSTIEPLIQNKSNRLNLICDSAEQLGDMHADLTKVRQMLFNLLSNAAKFTENGLITLNVHRQSEENKDWILFIVKDQGIGMTAEQISKLFQPFTQADSSTTRKYGGTGLGLTITKRFAEMMGGDIHVDSEYGIGSTFTIRLPAYVVKDASRVLAGEATNENEDGTKGDTILVIDDDSVVRELLQNYLCKSGYQVVTASSGEQGLKLARELKPHAITLDVMMPGMDGWMVLTAIKKDAELINIPVIIISLIEDKSIGYALGANEYLTKPINRDELSHVLRKYLDKDKGSQHIMLVEDDPVTREMISTVLKKNGWDIQTAENGRIALEYLPFKQPDLIITDLMMPEMDGFEFVAKLRENPAWRAIPVVVLTAKDITQEDRLLLNHRVERIFQKSNYQIEELLNELSDCLVRLDTKRN</sequence>
<gene>
    <name evidence="18" type="ORF">BegalDRAFT_0586</name>
</gene>
<feature type="domain" description="PAS" evidence="16">
    <location>
        <begin position="93"/>
        <end position="164"/>
    </location>
</feature>
<organism evidence="18 19">
    <name type="scientific">Beggiatoa alba B18LD</name>
    <dbReference type="NCBI Taxonomy" id="395493"/>
    <lineage>
        <taxon>Bacteria</taxon>
        <taxon>Pseudomonadati</taxon>
        <taxon>Pseudomonadota</taxon>
        <taxon>Gammaproteobacteria</taxon>
        <taxon>Thiotrichales</taxon>
        <taxon>Thiotrichaceae</taxon>
        <taxon>Beggiatoa</taxon>
    </lineage>
</organism>
<dbReference type="CDD" id="cd17574">
    <property type="entry name" value="REC_OmpR"/>
    <property type="match status" value="1"/>
</dbReference>
<dbReference type="GO" id="GO:0005886">
    <property type="term" value="C:plasma membrane"/>
    <property type="evidence" value="ECO:0007669"/>
    <property type="project" value="TreeGrafter"/>
</dbReference>
<dbReference type="PANTHER" id="PTHR43047:SF72">
    <property type="entry name" value="OSMOSENSING HISTIDINE PROTEIN KINASE SLN1"/>
    <property type="match status" value="1"/>
</dbReference>
<dbReference type="PROSITE" id="PS50112">
    <property type="entry name" value="PAS"/>
    <property type="match status" value="1"/>
</dbReference>
<evidence type="ECO:0000256" key="10">
    <source>
        <dbReference type="ARBA" id="ARBA00023136"/>
    </source>
</evidence>
<dbReference type="Pfam" id="PF00512">
    <property type="entry name" value="HisKA"/>
    <property type="match status" value="1"/>
</dbReference>
<dbReference type="InterPro" id="IPR011006">
    <property type="entry name" value="CheY-like_superfamily"/>
</dbReference>
<dbReference type="InterPro" id="IPR001789">
    <property type="entry name" value="Sig_transdc_resp-reg_receiver"/>
</dbReference>
<feature type="domain" description="Histidine kinase" evidence="14">
    <location>
        <begin position="237"/>
        <end position="461"/>
    </location>
</feature>
<dbReference type="SUPFAM" id="SSF55874">
    <property type="entry name" value="ATPase domain of HSP90 chaperone/DNA topoisomerase II/histidine kinase"/>
    <property type="match status" value="1"/>
</dbReference>
<dbReference type="InterPro" id="IPR004358">
    <property type="entry name" value="Sig_transdc_His_kin-like_C"/>
</dbReference>
<name>I3CD09_9GAMM</name>
<dbReference type="EC" id="2.7.13.3" evidence="3"/>
<evidence type="ECO:0000259" key="17">
    <source>
        <dbReference type="PROSITE" id="PS50113"/>
    </source>
</evidence>
<evidence type="ECO:0000256" key="9">
    <source>
        <dbReference type="ARBA" id="ARBA00023012"/>
    </source>
</evidence>
<dbReference type="eggNOG" id="COG5002">
    <property type="taxonomic scope" value="Bacteria"/>
</dbReference>
<feature type="domain" description="Response regulatory" evidence="15">
    <location>
        <begin position="606"/>
        <end position="723"/>
    </location>
</feature>
<evidence type="ECO:0000256" key="2">
    <source>
        <dbReference type="ARBA" id="ARBA00004370"/>
    </source>
</evidence>
<evidence type="ECO:0000256" key="13">
    <source>
        <dbReference type="SAM" id="Coils"/>
    </source>
</evidence>
<dbReference type="InterPro" id="IPR005467">
    <property type="entry name" value="His_kinase_dom"/>
</dbReference>
<dbReference type="SUPFAM" id="SSF55785">
    <property type="entry name" value="PYP-like sensor domain (PAS domain)"/>
    <property type="match status" value="1"/>
</dbReference>
<keyword evidence="4 12" id="KW-0597">Phosphoprotein</keyword>
<feature type="modified residue" description="4-aspartylphosphate" evidence="12">
    <location>
        <position position="655"/>
    </location>
</feature>
<dbReference type="FunFam" id="1.10.287.130:FF:000038">
    <property type="entry name" value="Sensory transduction histidine kinase"/>
    <property type="match status" value="1"/>
</dbReference>
<dbReference type="GO" id="GO:0009927">
    <property type="term" value="F:histidine phosphotransfer kinase activity"/>
    <property type="evidence" value="ECO:0007669"/>
    <property type="project" value="TreeGrafter"/>
</dbReference>
<dbReference type="PROSITE" id="PS50110">
    <property type="entry name" value="RESPONSE_REGULATORY"/>
    <property type="match status" value="2"/>
</dbReference>
<accession>I3CD09</accession>
<dbReference type="InterPro" id="IPR000700">
    <property type="entry name" value="PAS-assoc_C"/>
</dbReference>
<keyword evidence="6" id="KW-0547">Nucleotide-binding</keyword>
<evidence type="ECO:0000256" key="1">
    <source>
        <dbReference type="ARBA" id="ARBA00000085"/>
    </source>
</evidence>
<dbReference type="RefSeq" id="WP_002683502.1">
    <property type="nucleotide sequence ID" value="NZ_JH600070.1"/>
</dbReference>
<dbReference type="PROSITE" id="PS50109">
    <property type="entry name" value="HIS_KIN"/>
    <property type="match status" value="1"/>
</dbReference>
<dbReference type="PANTHER" id="PTHR43047">
    <property type="entry name" value="TWO-COMPONENT HISTIDINE PROTEIN KINASE"/>
    <property type="match status" value="1"/>
</dbReference>
<dbReference type="SMART" id="SM00091">
    <property type="entry name" value="PAS"/>
    <property type="match status" value="1"/>
</dbReference>
<evidence type="ECO:0000256" key="8">
    <source>
        <dbReference type="ARBA" id="ARBA00022840"/>
    </source>
</evidence>
<evidence type="ECO:0000313" key="18">
    <source>
        <dbReference type="EMBL" id="EIJ41502.1"/>
    </source>
</evidence>
<evidence type="ECO:0000256" key="3">
    <source>
        <dbReference type="ARBA" id="ARBA00012438"/>
    </source>
</evidence>
<dbReference type="InterPro" id="IPR000014">
    <property type="entry name" value="PAS"/>
</dbReference>
<dbReference type="InterPro" id="IPR013767">
    <property type="entry name" value="PAS_fold"/>
</dbReference>
<keyword evidence="8" id="KW-0067">ATP-binding</keyword>
<dbReference type="STRING" id="395493.BegalDRAFT_0586"/>
<evidence type="ECO:0000259" key="15">
    <source>
        <dbReference type="PROSITE" id="PS50110"/>
    </source>
</evidence>
<dbReference type="SMART" id="SM00387">
    <property type="entry name" value="HATPase_c"/>
    <property type="match status" value="1"/>
</dbReference>
<dbReference type="EMBL" id="JH600070">
    <property type="protein sequence ID" value="EIJ41502.1"/>
    <property type="molecule type" value="Genomic_DNA"/>
</dbReference>
<evidence type="ECO:0000256" key="6">
    <source>
        <dbReference type="ARBA" id="ARBA00022741"/>
    </source>
</evidence>
<evidence type="ECO:0000256" key="11">
    <source>
        <dbReference type="ARBA" id="ARBA00023306"/>
    </source>
</evidence>
<dbReference type="Pfam" id="PF00072">
    <property type="entry name" value="Response_reg"/>
    <property type="match status" value="2"/>
</dbReference>
<evidence type="ECO:0000256" key="12">
    <source>
        <dbReference type="PROSITE-ProRule" id="PRU00169"/>
    </source>
</evidence>
<dbReference type="GO" id="GO:0006355">
    <property type="term" value="P:regulation of DNA-templated transcription"/>
    <property type="evidence" value="ECO:0007669"/>
    <property type="project" value="InterPro"/>
</dbReference>
<keyword evidence="13" id="KW-0175">Coiled coil</keyword>
<dbReference type="Gene3D" id="1.10.287.130">
    <property type="match status" value="1"/>
</dbReference>
<keyword evidence="11" id="KW-0131">Cell cycle</keyword>
<keyword evidence="7" id="KW-0418">Kinase</keyword>
<comment type="subcellular location">
    <subcellularLocation>
        <location evidence="2">Membrane</location>
    </subcellularLocation>
</comment>
<dbReference type="CDD" id="cd16922">
    <property type="entry name" value="HATPase_EvgS-ArcB-TorS-like"/>
    <property type="match status" value="1"/>
</dbReference>
<feature type="domain" description="Response regulatory" evidence="15">
    <location>
        <begin position="485"/>
        <end position="598"/>
    </location>
</feature>
<dbReference type="InterPro" id="IPR003594">
    <property type="entry name" value="HATPase_dom"/>
</dbReference>
<dbReference type="InterPro" id="IPR036890">
    <property type="entry name" value="HATPase_C_sf"/>
</dbReference>
<dbReference type="CDD" id="cd00082">
    <property type="entry name" value="HisKA"/>
    <property type="match status" value="1"/>
</dbReference>
<feature type="domain" description="PAC" evidence="17">
    <location>
        <begin position="167"/>
        <end position="219"/>
    </location>
</feature>
<dbReference type="PROSITE" id="PS50113">
    <property type="entry name" value="PAC"/>
    <property type="match status" value="1"/>
</dbReference>
<dbReference type="CDD" id="cd00130">
    <property type="entry name" value="PAS"/>
    <property type="match status" value="1"/>
</dbReference>
<dbReference type="Proteomes" id="UP000005744">
    <property type="component" value="Unassembled WGS sequence"/>
</dbReference>
<keyword evidence="9" id="KW-0902">Two-component regulatory system</keyword>
<feature type="modified residue" description="4-aspartylphosphate" evidence="12">
    <location>
        <position position="534"/>
    </location>
</feature>
<dbReference type="FunFam" id="3.30.565.10:FF:000010">
    <property type="entry name" value="Sensor histidine kinase RcsC"/>
    <property type="match status" value="1"/>
</dbReference>
<dbReference type="InterPro" id="IPR036097">
    <property type="entry name" value="HisK_dim/P_sf"/>
</dbReference>